<evidence type="ECO:0000313" key="3">
    <source>
        <dbReference type="EMBL" id="JAG62739.1"/>
    </source>
</evidence>
<protein>
    <submittedName>
        <fullName evidence="2">Uncharacterized protein</fullName>
    </submittedName>
</protein>
<dbReference type="EMBL" id="GBRD01003082">
    <property type="protein sequence ID" value="JAG62739.1"/>
    <property type="molecule type" value="Transcribed_RNA"/>
</dbReference>
<dbReference type="EMBL" id="GBHO01030761">
    <property type="protein sequence ID" value="JAG12843.1"/>
    <property type="molecule type" value="Transcribed_RNA"/>
</dbReference>
<evidence type="ECO:0000313" key="2">
    <source>
        <dbReference type="EMBL" id="JAG12843.1"/>
    </source>
</evidence>
<feature type="chain" id="PRO_5015033767" evidence="1">
    <location>
        <begin position="19"/>
        <end position="100"/>
    </location>
</feature>
<proteinExistence type="predicted"/>
<keyword evidence="1" id="KW-0732">Signal</keyword>
<reference evidence="2" key="2">
    <citation type="submission" date="2014-07" db="EMBL/GenBank/DDBJ databases">
        <authorList>
            <person name="Hull J."/>
        </authorList>
    </citation>
    <scope>NUCLEOTIDE SEQUENCE</scope>
</reference>
<sequence>MKIVLVITFAFLVVGCLAQGWVKMKNSDEDCPACPVRPEERNPPCPYAQDNVPPAAPGHVVVRPDILGLVQLKARFIKDKVRKYKKLKAQQRGQSGLICQ</sequence>
<accession>A0A0A9X224</accession>
<evidence type="ECO:0000256" key="1">
    <source>
        <dbReference type="SAM" id="SignalP"/>
    </source>
</evidence>
<gene>
    <name evidence="2" type="primary">53</name>
    <name evidence="2" type="ORF">CM83_19073</name>
</gene>
<dbReference type="AlphaFoldDB" id="A0A0A9X224"/>
<reference evidence="3" key="3">
    <citation type="submission" date="2014-09" db="EMBL/GenBank/DDBJ databases">
        <authorList>
            <person name="Magalhaes I.L.F."/>
            <person name="Oliveira U."/>
            <person name="Santos F.R."/>
            <person name="Vidigal T.H.D.A."/>
            <person name="Brescovit A.D."/>
            <person name="Santos A.J."/>
        </authorList>
    </citation>
    <scope>NUCLEOTIDE SEQUENCE</scope>
</reference>
<organism evidence="2">
    <name type="scientific">Lygus hesperus</name>
    <name type="common">Western plant bug</name>
    <dbReference type="NCBI Taxonomy" id="30085"/>
    <lineage>
        <taxon>Eukaryota</taxon>
        <taxon>Metazoa</taxon>
        <taxon>Ecdysozoa</taxon>
        <taxon>Arthropoda</taxon>
        <taxon>Hexapoda</taxon>
        <taxon>Insecta</taxon>
        <taxon>Pterygota</taxon>
        <taxon>Neoptera</taxon>
        <taxon>Paraneoptera</taxon>
        <taxon>Hemiptera</taxon>
        <taxon>Heteroptera</taxon>
        <taxon>Panheteroptera</taxon>
        <taxon>Cimicomorpha</taxon>
        <taxon>Miridae</taxon>
        <taxon>Mirini</taxon>
        <taxon>Lygus</taxon>
    </lineage>
</organism>
<name>A0A0A9X224_LYGHE</name>
<dbReference type="PROSITE" id="PS51257">
    <property type="entry name" value="PROKAR_LIPOPROTEIN"/>
    <property type="match status" value="1"/>
</dbReference>
<feature type="signal peptide" evidence="1">
    <location>
        <begin position="1"/>
        <end position="18"/>
    </location>
</feature>
<reference evidence="2" key="1">
    <citation type="journal article" date="2014" name="PLoS ONE">
        <title>Transcriptome-Based Identification of ABC Transporters in the Western Tarnished Plant Bug Lygus hesperus.</title>
        <authorList>
            <person name="Hull J.J."/>
            <person name="Chaney K."/>
            <person name="Geib S.M."/>
            <person name="Fabrick J.A."/>
            <person name="Brent C.S."/>
            <person name="Walsh D."/>
            <person name="Lavine L.C."/>
        </authorList>
    </citation>
    <scope>NUCLEOTIDE SEQUENCE</scope>
</reference>